<dbReference type="Proteomes" id="UP000645517">
    <property type="component" value="Unassembled WGS sequence"/>
</dbReference>
<evidence type="ECO:0000256" key="3">
    <source>
        <dbReference type="ARBA" id="ARBA00022764"/>
    </source>
</evidence>
<evidence type="ECO:0000256" key="2">
    <source>
        <dbReference type="ARBA" id="ARBA00004418"/>
    </source>
</evidence>
<evidence type="ECO:0000313" key="7">
    <source>
        <dbReference type="Proteomes" id="UP000645517"/>
    </source>
</evidence>
<keyword evidence="5" id="KW-0812">Transmembrane</keyword>
<dbReference type="InterPro" id="IPR045584">
    <property type="entry name" value="Pilin-like"/>
</dbReference>
<comment type="caution">
    <text evidence="6">The sequence shown here is derived from an EMBL/GenBank/DDBJ whole genome shotgun (WGS) entry which is preliminary data.</text>
</comment>
<evidence type="ECO:0000256" key="5">
    <source>
        <dbReference type="SAM" id="Phobius"/>
    </source>
</evidence>
<evidence type="ECO:0008006" key="8">
    <source>
        <dbReference type="Google" id="ProtNLM"/>
    </source>
</evidence>
<accession>A0ABQ2JIB1</accession>
<keyword evidence="3" id="KW-0574">Periplasm</keyword>
<protein>
    <recommendedName>
        <fullName evidence="8">Prepilin-type N-terminal cleavage/methylation domain-containing protein</fullName>
    </recommendedName>
</protein>
<keyword evidence="5" id="KW-1133">Transmembrane helix</keyword>
<comment type="subcellular location">
    <subcellularLocation>
        <location evidence="1">Cell outer membrane</location>
        <topology evidence="1">Single-pass membrane protein</topology>
    </subcellularLocation>
    <subcellularLocation>
        <location evidence="2">Periplasm</location>
    </subcellularLocation>
</comment>
<dbReference type="NCBIfam" id="TIGR02532">
    <property type="entry name" value="IV_pilin_GFxxxE"/>
    <property type="match status" value="1"/>
</dbReference>
<keyword evidence="5" id="KW-0472">Membrane</keyword>
<dbReference type="EMBL" id="BMOR01000026">
    <property type="protein sequence ID" value="GGN45418.1"/>
    <property type="molecule type" value="Genomic_DNA"/>
</dbReference>
<dbReference type="SUPFAM" id="SSF54523">
    <property type="entry name" value="Pili subunits"/>
    <property type="match status" value="1"/>
</dbReference>
<keyword evidence="7" id="KW-1185">Reference proteome</keyword>
<gene>
    <name evidence="6" type="ORF">GCM10010842_34920</name>
</gene>
<name>A0ABQ2JIB1_9DEIO</name>
<dbReference type="Pfam" id="PF07963">
    <property type="entry name" value="N_methyl"/>
    <property type="match status" value="1"/>
</dbReference>
<sequence length="299" mass="32441">MITARDGFTLTELLIAMAIGGIIMTALLQLVFSAQRLYQTDSARTAVNQNASVALTAMTNDLRQAGERLTRDFPALSVDGPAGQERVTMRRSVLDAVLPVCKDVKGGTATDVVFISKEDKGKSGTLPPNCKDSSAEVGFNEWIAYRKAQGGTVDAFIYDPVTGLGETFVYDAEDGSGQHIHRGGGKWLNDYPVENKPRVYMMEQVSYQQSGTYLMRQVGSGDAIAYLPGVTGFDVRPITLNAAGAETTISGNFPAAPLTWKDLYRLDIVLTAQQRAGSQTVSRTYTSSFVPRNVFSEDR</sequence>
<dbReference type="RefSeq" id="WP_189058985.1">
    <property type="nucleotide sequence ID" value="NZ_BMOR01000026.1"/>
</dbReference>
<reference evidence="7" key="1">
    <citation type="journal article" date="2019" name="Int. J. Syst. Evol. Microbiol.">
        <title>The Global Catalogue of Microorganisms (GCM) 10K type strain sequencing project: providing services to taxonomists for standard genome sequencing and annotation.</title>
        <authorList>
            <consortium name="The Broad Institute Genomics Platform"/>
            <consortium name="The Broad Institute Genome Sequencing Center for Infectious Disease"/>
            <person name="Wu L."/>
            <person name="Ma J."/>
        </authorList>
    </citation>
    <scope>NUCLEOTIDE SEQUENCE [LARGE SCALE GENOMIC DNA]</scope>
    <source>
        <strain evidence="7">JCM 16918</strain>
    </source>
</reference>
<evidence type="ECO:0000313" key="6">
    <source>
        <dbReference type="EMBL" id="GGN45418.1"/>
    </source>
</evidence>
<evidence type="ECO:0000256" key="4">
    <source>
        <dbReference type="ARBA" id="ARBA00023237"/>
    </source>
</evidence>
<dbReference type="InterPro" id="IPR012902">
    <property type="entry name" value="N_methyl_site"/>
</dbReference>
<organism evidence="6 7">
    <name type="scientific">Deinococcus daejeonensis</name>
    <dbReference type="NCBI Taxonomy" id="1007098"/>
    <lineage>
        <taxon>Bacteria</taxon>
        <taxon>Thermotogati</taxon>
        <taxon>Deinococcota</taxon>
        <taxon>Deinococci</taxon>
        <taxon>Deinococcales</taxon>
        <taxon>Deinococcaceae</taxon>
        <taxon>Deinococcus</taxon>
    </lineage>
</organism>
<proteinExistence type="predicted"/>
<keyword evidence="4" id="KW-0998">Cell outer membrane</keyword>
<feature type="transmembrane region" description="Helical" evidence="5">
    <location>
        <begin position="12"/>
        <end position="32"/>
    </location>
</feature>
<evidence type="ECO:0000256" key="1">
    <source>
        <dbReference type="ARBA" id="ARBA00004203"/>
    </source>
</evidence>